<evidence type="ECO:0000313" key="3">
    <source>
        <dbReference type="Proteomes" id="UP001066276"/>
    </source>
</evidence>
<feature type="region of interest" description="Disordered" evidence="1">
    <location>
        <begin position="1"/>
        <end position="110"/>
    </location>
</feature>
<evidence type="ECO:0000256" key="1">
    <source>
        <dbReference type="SAM" id="MobiDB-lite"/>
    </source>
</evidence>
<sequence length="133" mass="14460">MGFGVCDGPTLSSDPPYPWGTGRAELPDPEVLGTGTNPEDLPGEDGQKRNSTLRPEAAGGRAREEQNAKGEDSNSGSGRNDVDGPADRARTGRHRDHQSPSERREDQEVILLTPATLWEERGLRRCVGRVKQD</sequence>
<proteinExistence type="predicted"/>
<protein>
    <submittedName>
        <fullName evidence="2">Uncharacterized protein</fullName>
    </submittedName>
</protein>
<feature type="compositionally biased region" description="Basic and acidic residues" evidence="1">
    <location>
        <begin position="97"/>
        <end position="107"/>
    </location>
</feature>
<dbReference type="AlphaFoldDB" id="A0AAV7TLV2"/>
<dbReference type="Proteomes" id="UP001066276">
    <property type="component" value="Chromosome 3_2"/>
</dbReference>
<keyword evidence="3" id="KW-1185">Reference proteome</keyword>
<comment type="caution">
    <text evidence="2">The sequence shown here is derived from an EMBL/GenBank/DDBJ whole genome shotgun (WGS) entry which is preliminary data.</text>
</comment>
<feature type="compositionally biased region" description="Basic and acidic residues" evidence="1">
    <location>
        <begin position="80"/>
        <end position="90"/>
    </location>
</feature>
<evidence type="ECO:0000313" key="2">
    <source>
        <dbReference type="EMBL" id="KAJ1177246.1"/>
    </source>
</evidence>
<name>A0AAV7TLV2_PLEWA</name>
<feature type="compositionally biased region" description="Basic and acidic residues" evidence="1">
    <location>
        <begin position="61"/>
        <end position="72"/>
    </location>
</feature>
<reference evidence="2" key="1">
    <citation type="journal article" date="2022" name="bioRxiv">
        <title>Sequencing and chromosome-scale assembly of the giantPleurodeles waltlgenome.</title>
        <authorList>
            <person name="Brown T."/>
            <person name="Elewa A."/>
            <person name="Iarovenko S."/>
            <person name="Subramanian E."/>
            <person name="Araus A.J."/>
            <person name="Petzold A."/>
            <person name="Susuki M."/>
            <person name="Suzuki K.-i.T."/>
            <person name="Hayashi T."/>
            <person name="Toyoda A."/>
            <person name="Oliveira C."/>
            <person name="Osipova E."/>
            <person name="Leigh N.D."/>
            <person name="Simon A."/>
            <person name="Yun M.H."/>
        </authorList>
    </citation>
    <scope>NUCLEOTIDE SEQUENCE</scope>
    <source>
        <strain evidence="2">20211129_DDA</strain>
        <tissue evidence="2">Liver</tissue>
    </source>
</reference>
<accession>A0AAV7TLV2</accession>
<organism evidence="2 3">
    <name type="scientific">Pleurodeles waltl</name>
    <name type="common">Iberian ribbed newt</name>
    <dbReference type="NCBI Taxonomy" id="8319"/>
    <lineage>
        <taxon>Eukaryota</taxon>
        <taxon>Metazoa</taxon>
        <taxon>Chordata</taxon>
        <taxon>Craniata</taxon>
        <taxon>Vertebrata</taxon>
        <taxon>Euteleostomi</taxon>
        <taxon>Amphibia</taxon>
        <taxon>Batrachia</taxon>
        <taxon>Caudata</taxon>
        <taxon>Salamandroidea</taxon>
        <taxon>Salamandridae</taxon>
        <taxon>Pleurodelinae</taxon>
        <taxon>Pleurodeles</taxon>
    </lineage>
</organism>
<dbReference type="EMBL" id="JANPWB010000006">
    <property type="protein sequence ID" value="KAJ1177246.1"/>
    <property type="molecule type" value="Genomic_DNA"/>
</dbReference>
<gene>
    <name evidence="2" type="ORF">NDU88_002507</name>
</gene>